<gene>
    <name evidence="2" type="ORF">ABW02_19415</name>
</gene>
<dbReference type="Proteomes" id="UP000036045">
    <property type="component" value="Unassembled WGS sequence"/>
</dbReference>
<evidence type="ECO:0000256" key="1">
    <source>
        <dbReference type="SAM" id="MobiDB-lite"/>
    </source>
</evidence>
<dbReference type="EMBL" id="LDPH01000025">
    <property type="protein sequence ID" value="KLV23462.1"/>
    <property type="molecule type" value="Genomic_DNA"/>
</dbReference>
<proteinExistence type="predicted"/>
<dbReference type="Gene3D" id="3.40.50.720">
    <property type="entry name" value="NAD(P)-binding Rossmann-like Domain"/>
    <property type="match status" value="1"/>
</dbReference>
<name>A0A0J1IBW4_NIACI</name>
<feature type="region of interest" description="Disordered" evidence="1">
    <location>
        <begin position="1"/>
        <end position="20"/>
    </location>
</feature>
<organism evidence="2 3">
    <name type="scientific">Niallia circulans</name>
    <name type="common">Bacillus circulans</name>
    <dbReference type="NCBI Taxonomy" id="1397"/>
    <lineage>
        <taxon>Bacteria</taxon>
        <taxon>Bacillati</taxon>
        <taxon>Bacillota</taxon>
        <taxon>Bacilli</taxon>
        <taxon>Bacillales</taxon>
        <taxon>Bacillaceae</taxon>
        <taxon>Niallia</taxon>
    </lineage>
</organism>
<evidence type="ECO:0000313" key="3">
    <source>
        <dbReference type="Proteomes" id="UP000036045"/>
    </source>
</evidence>
<reference evidence="2 3" key="1">
    <citation type="submission" date="2015-05" db="EMBL/GenBank/DDBJ databases">
        <title>Whole genome sequence and identification of bacterial endophytes from Costus igneus.</title>
        <authorList>
            <person name="Lee Y.P."/>
            <person name="Gan H.M."/>
            <person name="Eng W."/>
            <person name="Wheatley M.S."/>
            <person name="Caraballo A."/>
            <person name="Polter S."/>
            <person name="Savka M.A."/>
            <person name="Hudson A.O."/>
        </authorList>
    </citation>
    <scope>NUCLEOTIDE SEQUENCE [LARGE SCALE GENOMIC DNA]</scope>
    <source>
        <strain evidence="2 3">RIT379</strain>
    </source>
</reference>
<evidence type="ECO:0000313" key="2">
    <source>
        <dbReference type="EMBL" id="KLV23462.1"/>
    </source>
</evidence>
<keyword evidence="3" id="KW-1185">Reference proteome</keyword>
<protein>
    <submittedName>
        <fullName evidence="2">Uncharacterized protein</fullName>
    </submittedName>
</protein>
<feature type="compositionally biased region" description="Basic and acidic residues" evidence="1">
    <location>
        <begin position="1"/>
        <end position="11"/>
    </location>
</feature>
<sequence>MSNMKEEKNVNKNDGMNYAPKGQVNKVVAEGEFLFAAIGLDHGHIYGMCNGLIEAGGTLVAVYDPGATRF</sequence>
<comment type="caution">
    <text evidence="2">The sequence shown here is derived from an EMBL/GenBank/DDBJ whole genome shotgun (WGS) entry which is preliminary data.</text>
</comment>
<dbReference type="AlphaFoldDB" id="A0A0J1IBW4"/>
<dbReference type="PATRIC" id="fig|1397.4.peg.2613"/>
<accession>A0A0J1IBW4</accession>